<dbReference type="GeneID" id="13396647"/>
<protein>
    <submittedName>
        <fullName evidence="1">Uncharacterized protein</fullName>
    </submittedName>
</protein>
<name>F9XSD7_ZYMTI</name>
<accession>F9XSD7</accession>
<organism evidence="1 2">
    <name type="scientific">Zymoseptoria tritici (strain CBS 115943 / IPO323)</name>
    <name type="common">Speckled leaf blotch fungus</name>
    <name type="synonym">Septoria tritici</name>
    <dbReference type="NCBI Taxonomy" id="336722"/>
    <lineage>
        <taxon>Eukaryota</taxon>
        <taxon>Fungi</taxon>
        <taxon>Dikarya</taxon>
        <taxon>Ascomycota</taxon>
        <taxon>Pezizomycotina</taxon>
        <taxon>Dothideomycetes</taxon>
        <taxon>Dothideomycetidae</taxon>
        <taxon>Mycosphaerellales</taxon>
        <taxon>Mycosphaerellaceae</taxon>
        <taxon>Zymoseptoria</taxon>
    </lineage>
</organism>
<proteinExistence type="predicted"/>
<dbReference type="AlphaFoldDB" id="F9XSD7"/>
<dbReference type="EMBL" id="CM001216">
    <property type="protein sequence ID" value="EGP81849.1"/>
    <property type="molecule type" value="Genomic_DNA"/>
</dbReference>
<reference evidence="1 2" key="1">
    <citation type="journal article" date="2011" name="PLoS Genet.">
        <title>Finished genome of the fungal wheat pathogen Mycosphaerella graminicola reveals dispensome structure, chromosome plasticity, and stealth pathogenesis.</title>
        <authorList>
            <person name="Goodwin S.B."/>
            <person name="Ben M'barek S."/>
            <person name="Dhillon B."/>
            <person name="Wittenberg A.H.J."/>
            <person name="Crane C.F."/>
            <person name="Hane J.K."/>
            <person name="Foster A.J."/>
            <person name="Van der Lee T.A.J."/>
            <person name="Grimwood J."/>
            <person name="Aerts A."/>
            <person name="Antoniw J."/>
            <person name="Bailey A."/>
            <person name="Bluhm B."/>
            <person name="Bowler J."/>
            <person name="Bristow J."/>
            <person name="van der Burgt A."/>
            <person name="Canto-Canche B."/>
            <person name="Churchill A.C.L."/>
            <person name="Conde-Ferraez L."/>
            <person name="Cools H.J."/>
            <person name="Coutinho P.M."/>
            <person name="Csukai M."/>
            <person name="Dehal P."/>
            <person name="De Wit P."/>
            <person name="Donzelli B."/>
            <person name="van de Geest H.C."/>
            <person name="van Ham R.C.H.J."/>
            <person name="Hammond-Kosack K.E."/>
            <person name="Henrissat B."/>
            <person name="Kilian A."/>
            <person name="Kobayashi A.K."/>
            <person name="Koopmann E."/>
            <person name="Kourmpetis Y."/>
            <person name="Kuzniar A."/>
            <person name="Lindquist E."/>
            <person name="Lombard V."/>
            <person name="Maliepaard C."/>
            <person name="Martins N."/>
            <person name="Mehrabi R."/>
            <person name="Nap J.P.H."/>
            <person name="Ponomarenko A."/>
            <person name="Rudd J.J."/>
            <person name="Salamov A."/>
            <person name="Schmutz J."/>
            <person name="Schouten H.J."/>
            <person name="Shapiro H."/>
            <person name="Stergiopoulos I."/>
            <person name="Torriani S.F.F."/>
            <person name="Tu H."/>
            <person name="de Vries R.P."/>
            <person name="Waalwijk C."/>
            <person name="Ware S.B."/>
            <person name="Wiebenga A."/>
            <person name="Zwiers L.-H."/>
            <person name="Oliver R.P."/>
            <person name="Grigoriev I.V."/>
            <person name="Kema G.H.J."/>
        </authorList>
    </citation>
    <scope>NUCLEOTIDE SEQUENCE [LARGE SCALE GENOMIC DNA]</scope>
    <source>
        <strain evidence="2">CBS 115943 / IPO323</strain>
    </source>
</reference>
<keyword evidence="2" id="KW-1185">Reference proteome</keyword>
<evidence type="ECO:0000313" key="2">
    <source>
        <dbReference type="Proteomes" id="UP000008062"/>
    </source>
</evidence>
<dbReference type="InParanoid" id="F9XSD7"/>
<dbReference type="HOGENOM" id="CLU_2051505_0_0_1"/>
<dbReference type="KEGG" id="ztr:MYCGRDRAFT_98127"/>
<gene>
    <name evidence="1" type="ORF">MYCGRDRAFT_98127</name>
</gene>
<sequence length="120" mass="13587">MKADQPGHYTFQTRGPRHVVRILALDRHALEHPMTTMGVPRPKIFNNDLNEGLPYPRWLRAMEAKLNATTFRTVADSLAFVQLRTGGPAWDMLEARVPSTLDPSNTPTALHFFSLEDLFS</sequence>
<evidence type="ECO:0000313" key="1">
    <source>
        <dbReference type="EMBL" id="EGP81849.1"/>
    </source>
</evidence>
<dbReference type="Proteomes" id="UP000008062">
    <property type="component" value="Chromosome 21"/>
</dbReference>
<dbReference type="RefSeq" id="XP_003846873.1">
    <property type="nucleotide sequence ID" value="XM_003846825.1"/>
</dbReference>